<feature type="domain" description="Response regulatory" evidence="3">
    <location>
        <begin position="6"/>
        <end position="121"/>
    </location>
</feature>
<evidence type="ECO:0000313" key="5">
    <source>
        <dbReference type="Proteomes" id="UP001165396"/>
    </source>
</evidence>
<keyword evidence="1 2" id="KW-0597">Phosphoprotein</keyword>
<dbReference type="PROSITE" id="PS50110">
    <property type="entry name" value="RESPONSE_REGULATORY"/>
    <property type="match status" value="1"/>
</dbReference>
<feature type="modified residue" description="4-aspartylphosphate" evidence="2">
    <location>
        <position position="56"/>
    </location>
</feature>
<dbReference type="PANTHER" id="PTHR44591">
    <property type="entry name" value="STRESS RESPONSE REGULATOR PROTEIN 1"/>
    <property type="match status" value="1"/>
</dbReference>
<keyword evidence="5" id="KW-1185">Reference proteome</keyword>
<dbReference type="RefSeq" id="WP_258293302.1">
    <property type="nucleotide sequence ID" value="NZ_JANKJG010000002.1"/>
</dbReference>
<evidence type="ECO:0000259" key="3">
    <source>
        <dbReference type="PROSITE" id="PS50110"/>
    </source>
</evidence>
<gene>
    <name evidence="4" type="ORF">NTA49_03670</name>
</gene>
<dbReference type="Gene3D" id="3.40.50.2300">
    <property type="match status" value="1"/>
</dbReference>
<dbReference type="InterPro" id="IPR001789">
    <property type="entry name" value="Sig_transdc_resp-reg_receiver"/>
</dbReference>
<evidence type="ECO:0000256" key="1">
    <source>
        <dbReference type="ARBA" id="ARBA00022553"/>
    </source>
</evidence>
<dbReference type="SMART" id="SM00448">
    <property type="entry name" value="REC"/>
    <property type="match status" value="1"/>
</dbReference>
<comment type="caution">
    <text evidence="4">The sequence shown here is derived from an EMBL/GenBank/DDBJ whole genome shotgun (WGS) entry which is preliminary data.</text>
</comment>
<dbReference type="Proteomes" id="UP001165396">
    <property type="component" value="Unassembled WGS sequence"/>
</dbReference>
<evidence type="ECO:0000313" key="4">
    <source>
        <dbReference type="EMBL" id="MCR8825625.1"/>
    </source>
</evidence>
<accession>A0ABT1YXL9</accession>
<dbReference type="Pfam" id="PF00072">
    <property type="entry name" value="Response_reg"/>
    <property type="match status" value="1"/>
</dbReference>
<reference evidence="4" key="1">
    <citation type="submission" date="2022-07" db="EMBL/GenBank/DDBJ databases">
        <title>Pseudosulfitobacter sp. strain AP-MA-4, whole genome sequence.</title>
        <authorList>
            <person name="Jiang Y."/>
        </authorList>
    </citation>
    <scope>NUCLEOTIDE SEQUENCE</scope>
    <source>
        <strain evidence="4">AP-MA-4</strain>
    </source>
</reference>
<dbReference type="InterPro" id="IPR011006">
    <property type="entry name" value="CheY-like_superfamily"/>
</dbReference>
<dbReference type="InterPro" id="IPR050595">
    <property type="entry name" value="Bact_response_regulator"/>
</dbReference>
<name>A0ABT1YXL9_9RHOB</name>
<sequence length="121" mass="13400">MSEKPTVVIVEDDFLIAEDLRTMSEDFGANVLAVRHAASGTAEKILALAPDFVLMDVRLGGDRDGVSVAQQIYRTNTQIKLIFVTGSNEPQTIERIETDHPHRILIKPISPDQLREALGFD</sequence>
<protein>
    <submittedName>
        <fullName evidence="4">Response regulator</fullName>
    </submittedName>
</protein>
<dbReference type="SUPFAM" id="SSF52172">
    <property type="entry name" value="CheY-like"/>
    <property type="match status" value="1"/>
</dbReference>
<proteinExistence type="predicted"/>
<dbReference type="PANTHER" id="PTHR44591:SF3">
    <property type="entry name" value="RESPONSE REGULATORY DOMAIN-CONTAINING PROTEIN"/>
    <property type="match status" value="1"/>
</dbReference>
<organism evidence="4 5">
    <name type="scientific">Pseudosulfitobacter koreensis</name>
    <dbReference type="NCBI Taxonomy" id="2968472"/>
    <lineage>
        <taxon>Bacteria</taxon>
        <taxon>Pseudomonadati</taxon>
        <taxon>Pseudomonadota</taxon>
        <taxon>Alphaproteobacteria</taxon>
        <taxon>Rhodobacterales</taxon>
        <taxon>Roseobacteraceae</taxon>
        <taxon>Pseudosulfitobacter</taxon>
    </lineage>
</organism>
<dbReference type="EMBL" id="JANKJG010000002">
    <property type="protein sequence ID" value="MCR8825625.1"/>
    <property type="molecule type" value="Genomic_DNA"/>
</dbReference>
<evidence type="ECO:0000256" key="2">
    <source>
        <dbReference type="PROSITE-ProRule" id="PRU00169"/>
    </source>
</evidence>